<gene>
    <name evidence="3" type="ORF">GCM10007425_06010</name>
</gene>
<reference evidence="3" key="2">
    <citation type="submission" date="2020-09" db="EMBL/GenBank/DDBJ databases">
        <authorList>
            <person name="Sun Q."/>
            <person name="Zhou Y."/>
        </authorList>
    </citation>
    <scope>NUCLEOTIDE SEQUENCE</scope>
    <source>
        <strain evidence="3">CGMCC 1.15760</strain>
    </source>
</reference>
<evidence type="ECO:0000313" key="3">
    <source>
        <dbReference type="EMBL" id="GGG14524.1"/>
    </source>
</evidence>
<proteinExistence type="inferred from homology"/>
<dbReference type="AlphaFoldDB" id="A0A917FYT3"/>
<dbReference type="Pfam" id="PF01370">
    <property type="entry name" value="Epimerase"/>
    <property type="match status" value="1"/>
</dbReference>
<dbReference type="Proteomes" id="UP000616608">
    <property type="component" value="Unassembled WGS sequence"/>
</dbReference>
<feature type="domain" description="NAD-dependent epimerase/dehydratase" evidence="2">
    <location>
        <begin position="3"/>
        <end position="183"/>
    </location>
</feature>
<dbReference type="InterPro" id="IPR001509">
    <property type="entry name" value="Epimerase_deHydtase"/>
</dbReference>
<reference evidence="3" key="1">
    <citation type="journal article" date="2014" name="Int. J. Syst. Evol. Microbiol.">
        <title>Complete genome sequence of Corynebacterium casei LMG S-19264T (=DSM 44701T), isolated from a smear-ripened cheese.</title>
        <authorList>
            <consortium name="US DOE Joint Genome Institute (JGI-PGF)"/>
            <person name="Walter F."/>
            <person name="Albersmeier A."/>
            <person name="Kalinowski J."/>
            <person name="Ruckert C."/>
        </authorList>
    </citation>
    <scope>NUCLEOTIDE SEQUENCE</scope>
    <source>
        <strain evidence="3">CGMCC 1.15760</strain>
    </source>
</reference>
<dbReference type="SUPFAM" id="SSF51735">
    <property type="entry name" value="NAD(P)-binding Rossmann-fold domains"/>
    <property type="match status" value="1"/>
</dbReference>
<name>A0A917FYT3_9BACI</name>
<keyword evidence="4" id="KW-1185">Reference proteome</keyword>
<comment type="similarity">
    <text evidence="1">Belongs to the NAD(P)-dependent epimerase/dehydratase family.</text>
</comment>
<comment type="caution">
    <text evidence="3">The sequence shown here is derived from an EMBL/GenBank/DDBJ whole genome shotgun (WGS) entry which is preliminary data.</text>
</comment>
<evidence type="ECO:0000256" key="1">
    <source>
        <dbReference type="ARBA" id="ARBA00007637"/>
    </source>
</evidence>
<dbReference type="RefSeq" id="WP_188613539.1">
    <property type="nucleotide sequence ID" value="NZ_BMJT01000002.1"/>
</dbReference>
<sequence>MLFVTGLTGNTGQQFLALCQESDFPIVTITRDRSKQSTAHVIYIHGDLSDKDLVAQLLTKYPITEMIHIANIRFTPMLMQLAEQYAVKRVIAVHTTGVYSIYQEARAQYEEIEHTIFSQSYHVPYVIVRPTMIYGNDQDHNMHKLIRFLQCSRVFPMFGSGESTMQPVHVEDLAQAIYDIYQQKNIRNMDFDLSGGSVKTYKAIVQLIARELNRSIVLCYVPLTWAQKIVTWLPQSIIKEEQVKRLQEDKAYPHNKATQVFGYQPRSFEQGIRQEITLLKRKGLL</sequence>
<evidence type="ECO:0000259" key="2">
    <source>
        <dbReference type="Pfam" id="PF01370"/>
    </source>
</evidence>
<dbReference type="Gene3D" id="3.40.50.720">
    <property type="entry name" value="NAD(P)-binding Rossmann-like Domain"/>
    <property type="match status" value="1"/>
</dbReference>
<accession>A0A917FYT3</accession>
<dbReference type="EMBL" id="BMJT01000002">
    <property type="protein sequence ID" value="GGG14524.1"/>
    <property type="molecule type" value="Genomic_DNA"/>
</dbReference>
<dbReference type="InterPro" id="IPR036291">
    <property type="entry name" value="NAD(P)-bd_dom_sf"/>
</dbReference>
<evidence type="ECO:0000313" key="4">
    <source>
        <dbReference type="Proteomes" id="UP000616608"/>
    </source>
</evidence>
<dbReference type="PANTHER" id="PTHR43000">
    <property type="entry name" value="DTDP-D-GLUCOSE 4,6-DEHYDRATASE-RELATED"/>
    <property type="match status" value="1"/>
</dbReference>
<protein>
    <submittedName>
        <fullName evidence="3">Nucleoside-diphosphate sugar epimerase</fullName>
    </submittedName>
</protein>
<organism evidence="3 4">
    <name type="scientific">Lysinibacillus alkalisoli</name>
    <dbReference type="NCBI Taxonomy" id="1911548"/>
    <lineage>
        <taxon>Bacteria</taxon>
        <taxon>Bacillati</taxon>
        <taxon>Bacillota</taxon>
        <taxon>Bacilli</taxon>
        <taxon>Bacillales</taxon>
        <taxon>Bacillaceae</taxon>
        <taxon>Lysinibacillus</taxon>
    </lineage>
</organism>